<comment type="caution">
    <text evidence="1">The sequence shown here is derived from an EMBL/GenBank/DDBJ whole genome shotgun (WGS) entry which is preliminary data.</text>
</comment>
<accession>A0A4D4JV06</accession>
<protein>
    <submittedName>
        <fullName evidence="1">Uncharacterized protein</fullName>
    </submittedName>
</protein>
<dbReference type="AlphaFoldDB" id="A0A4D4JV06"/>
<gene>
    <name evidence="1" type="ORF">SANT12839_003840</name>
</gene>
<organism evidence="1 2">
    <name type="scientific">Streptomyces antimycoticus</name>
    <dbReference type="NCBI Taxonomy" id="68175"/>
    <lineage>
        <taxon>Bacteria</taxon>
        <taxon>Bacillati</taxon>
        <taxon>Actinomycetota</taxon>
        <taxon>Actinomycetes</taxon>
        <taxon>Kitasatosporales</taxon>
        <taxon>Streptomycetaceae</taxon>
        <taxon>Streptomyces</taxon>
        <taxon>Streptomyces violaceusniger group</taxon>
    </lineage>
</organism>
<evidence type="ECO:0000313" key="1">
    <source>
        <dbReference type="EMBL" id="GDY39502.1"/>
    </source>
</evidence>
<keyword evidence="2" id="KW-1185">Reference proteome</keyword>
<dbReference type="Proteomes" id="UP000299290">
    <property type="component" value="Unassembled WGS sequence"/>
</dbReference>
<proteinExistence type="predicted"/>
<sequence>MLVKAKEMDGFAFVAAVQAAASGEPGHRAFDGPAVASQSLGGFDTFASDAVSDAALA</sequence>
<reference evidence="1 2" key="1">
    <citation type="journal article" date="2020" name="Int. J. Syst. Evol. Microbiol.">
        <title>Reclassification of Streptomyces castelarensis and Streptomyces sporoclivatus as later heterotypic synonyms of Streptomyces antimycoticus.</title>
        <authorList>
            <person name="Komaki H."/>
            <person name="Tamura T."/>
        </authorList>
    </citation>
    <scope>NUCLEOTIDE SEQUENCE [LARGE SCALE GENOMIC DNA]</scope>
    <source>
        <strain evidence="1 2">NBRC 12839</strain>
    </source>
</reference>
<name>A0A4D4JV06_9ACTN</name>
<evidence type="ECO:0000313" key="2">
    <source>
        <dbReference type="Proteomes" id="UP000299290"/>
    </source>
</evidence>
<dbReference type="EMBL" id="BJHV01000001">
    <property type="protein sequence ID" value="GDY39502.1"/>
    <property type="molecule type" value="Genomic_DNA"/>
</dbReference>